<protein>
    <recommendedName>
        <fullName evidence="1">F-box domain-containing protein</fullName>
    </recommendedName>
</protein>
<reference evidence="2 3" key="1">
    <citation type="submission" date="2020-10" db="EMBL/GenBank/DDBJ databases">
        <title>The Coptis chinensis genome and diversification of protoberbering-type alkaloids.</title>
        <authorList>
            <person name="Wang B."/>
            <person name="Shu S."/>
            <person name="Song C."/>
            <person name="Liu Y."/>
        </authorList>
    </citation>
    <scope>NUCLEOTIDE SEQUENCE [LARGE SCALE GENOMIC DNA]</scope>
    <source>
        <strain evidence="2">HL-2020</strain>
        <tissue evidence="2">Leaf</tissue>
    </source>
</reference>
<feature type="domain" description="F-box" evidence="1">
    <location>
        <begin position="67"/>
        <end position="115"/>
    </location>
</feature>
<dbReference type="AlphaFoldDB" id="A0A835LPK0"/>
<evidence type="ECO:0000259" key="1">
    <source>
        <dbReference type="PROSITE" id="PS50181"/>
    </source>
</evidence>
<name>A0A835LPK0_9MAGN</name>
<organism evidence="2 3">
    <name type="scientific">Coptis chinensis</name>
    <dbReference type="NCBI Taxonomy" id="261450"/>
    <lineage>
        <taxon>Eukaryota</taxon>
        <taxon>Viridiplantae</taxon>
        <taxon>Streptophyta</taxon>
        <taxon>Embryophyta</taxon>
        <taxon>Tracheophyta</taxon>
        <taxon>Spermatophyta</taxon>
        <taxon>Magnoliopsida</taxon>
        <taxon>Ranunculales</taxon>
        <taxon>Ranunculaceae</taxon>
        <taxon>Coptidoideae</taxon>
        <taxon>Coptis</taxon>
    </lineage>
</organism>
<dbReference type="InterPro" id="IPR001810">
    <property type="entry name" value="F-box_dom"/>
</dbReference>
<dbReference type="InterPro" id="IPR036047">
    <property type="entry name" value="F-box-like_dom_sf"/>
</dbReference>
<dbReference type="PANTHER" id="PTHR34049:SF1">
    <property type="entry name" value="F-BOX PROTEIN SKIP27"/>
    <property type="match status" value="1"/>
</dbReference>
<dbReference type="PANTHER" id="PTHR34049">
    <property type="entry name" value="F-BOX PROTEIN SKIP27"/>
    <property type="match status" value="1"/>
</dbReference>
<dbReference type="SUPFAM" id="SSF81383">
    <property type="entry name" value="F-box domain"/>
    <property type="match status" value="1"/>
</dbReference>
<dbReference type="Proteomes" id="UP000631114">
    <property type="component" value="Unassembled WGS sequence"/>
</dbReference>
<accession>A0A835LPK0</accession>
<proteinExistence type="predicted"/>
<dbReference type="EMBL" id="JADFTS010000008">
    <property type="protein sequence ID" value="KAF9594881.1"/>
    <property type="molecule type" value="Genomic_DNA"/>
</dbReference>
<sequence>MALQMKFGSLSKYGSWNEFDFDEMDKDFGVVRCTGAFGRKRVEPSPCSSPFRTPLKRQCSVKLNFDKSLLEALPQDILVRILCGVEHDDLEKLQYVSRSIRDATLIAKNWHFAYHTPSSKTASLKSFRIVDDEYFDSHPTPNAPGPGKGHWSRTKGRNLSDISVALFHSPETDRDSRLG</sequence>
<comment type="caution">
    <text evidence="2">The sequence shown here is derived from an EMBL/GenBank/DDBJ whole genome shotgun (WGS) entry which is preliminary data.</text>
</comment>
<evidence type="ECO:0000313" key="3">
    <source>
        <dbReference type="Proteomes" id="UP000631114"/>
    </source>
</evidence>
<evidence type="ECO:0000313" key="2">
    <source>
        <dbReference type="EMBL" id="KAF9594881.1"/>
    </source>
</evidence>
<dbReference type="PROSITE" id="PS50181">
    <property type="entry name" value="FBOX"/>
    <property type="match status" value="1"/>
</dbReference>
<keyword evidence="3" id="KW-1185">Reference proteome</keyword>
<dbReference type="InterPro" id="IPR045286">
    <property type="entry name" value="FBS1-like"/>
</dbReference>
<dbReference type="OrthoDB" id="786450at2759"/>
<gene>
    <name evidence="2" type="ORF">IFM89_035042</name>
</gene>